<accession>A0A5M9HX58</accession>
<protein>
    <submittedName>
        <fullName evidence="1">Glycerol-3-phosphate responsive antiterminator</fullName>
    </submittedName>
</protein>
<proteinExistence type="predicted"/>
<keyword evidence="2" id="KW-1185">Reference proteome</keyword>
<dbReference type="OrthoDB" id="9799580at2"/>
<dbReference type="Proteomes" id="UP000322025">
    <property type="component" value="Unassembled WGS sequence"/>
</dbReference>
<organism evidence="1 2">
    <name type="scientific">Mediterraneibacter catenae</name>
    <dbReference type="NCBI Taxonomy" id="2594882"/>
    <lineage>
        <taxon>Bacteria</taxon>
        <taxon>Bacillati</taxon>
        <taxon>Bacillota</taxon>
        <taxon>Clostridia</taxon>
        <taxon>Lachnospirales</taxon>
        <taxon>Lachnospiraceae</taxon>
        <taxon>Mediterraneibacter</taxon>
    </lineage>
</organism>
<dbReference type="RefSeq" id="WP_150310813.1">
    <property type="nucleotide sequence ID" value="NZ_VMSO01000009.1"/>
</dbReference>
<evidence type="ECO:0000313" key="1">
    <source>
        <dbReference type="EMBL" id="KAA8501328.1"/>
    </source>
</evidence>
<reference evidence="1" key="1">
    <citation type="submission" date="2019-07" db="EMBL/GenBank/DDBJ databases">
        <authorList>
            <person name="Wongkuna S."/>
            <person name="Scaria J."/>
        </authorList>
    </citation>
    <scope>NUCLEOTIDE SEQUENCE [LARGE SCALE GENOMIC DNA]</scope>
    <source>
        <strain evidence="1">SW178</strain>
    </source>
</reference>
<sequence length="189" mass="20782">MDQRFYDMFESNPVIAAVKDLDGLEKCCHLEDIKVVFILFGDICTIPDIVSRVKSAGQMAVVHVDLIGGLNSREIAVDFIKNNTEADGIISTKPALIRRGRELSLFTVMRYFLIDSMALENVRSQQSGVRPDVIEILPGLMPEIIRKISQTSRIPIIAGGLITDKKSVMAALSAGAICVSSTNQDVWVM</sequence>
<dbReference type="GO" id="GO:0006071">
    <property type="term" value="P:glycerol metabolic process"/>
    <property type="evidence" value="ECO:0007669"/>
    <property type="project" value="InterPro"/>
</dbReference>
<evidence type="ECO:0000313" key="2">
    <source>
        <dbReference type="Proteomes" id="UP000322025"/>
    </source>
</evidence>
<dbReference type="PANTHER" id="PTHR35787">
    <property type="entry name" value="GLYCEROL UPTAKE OPERON ANTITERMINATOR REGULATORY PROTEIN"/>
    <property type="match status" value="1"/>
</dbReference>
<dbReference type="InterPro" id="IPR006699">
    <property type="entry name" value="GlpP"/>
</dbReference>
<dbReference type="SUPFAM" id="SSF110391">
    <property type="entry name" value="GlpP-like"/>
    <property type="match status" value="1"/>
</dbReference>
<dbReference type="PIRSF" id="PIRSF016897">
    <property type="entry name" value="GlpP"/>
    <property type="match status" value="1"/>
</dbReference>
<dbReference type="AlphaFoldDB" id="A0A5M9HX58"/>
<comment type="caution">
    <text evidence="1">The sequence shown here is derived from an EMBL/GenBank/DDBJ whole genome shotgun (WGS) entry which is preliminary data.</text>
</comment>
<name>A0A5M9HX58_9FIRM</name>
<gene>
    <name evidence="1" type="ORF">FNY66_08205</name>
</gene>
<dbReference type="Pfam" id="PF04309">
    <property type="entry name" value="G3P_antiterm"/>
    <property type="match status" value="1"/>
</dbReference>
<dbReference type="Gene3D" id="3.20.20.70">
    <property type="entry name" value="Aldolase class I"/>
    <property type="match status" value="1"/>
</dbReference>
<dbReference type="GO" id="GO:0006355">
    <property type="term" value="P:regulation of DNA-templated transcription"/>
    <property type="evidence" value="ECO:0007669"/>
    <property type="project" value="InterPro"/>
</dbReference>
<dbReference type="InterPro" id="IPR013785">
    <property type="entry name" value="Aldolase_TIM"/>
</dbReference>
<dbReference type="PANTHER" id="PTHR35787:SF1">
    <property type="entry name" value="GLYCEROL UPTAKE OPERON ANTITERMINATOR REGULATORY PROTEIN"/>
    <property type="match status" value="1"/>
</dbReference>
<dbReference type="EMBL" id="VMSO01000009">
    <property type="protein sequence ID" value="KAA8501328.1"/>
    <property type="molecule type" value="Genomic_DNA"/>
</dbReference>